<evidence type="ECO:0000313" key="2">
    <source>
        <dbReference type="EMBL" id="QDO98106.1"/>
    </source>
</evidence>
<dbReference type="RefSeq" id="WP_144069087.1">
    <property type="nucleotide sequence ID" value="NZ_CP041636.1"/>
</dbReference>
<accession>A0A516H2V4</accession>
<dbReference type="InterPro" id="IPR037523">
    <property type="entry name" value="VOC_core"/>
</dbReference>
<dbReference type="Pfam" id="PF13468">
    <property type="entry name" value="Glyoxalase_3"/>
    <property type="match status" value="1"/>
</dbReference>
<dbReference type="PROSITE" id="PS51819">
    <property type="entry name" value="VOC"/>
    <property type="match status" value="1"/>
</dbReference>
<protein>
    <submittedName>
        <fullName evidence="2">VOC family protein</fullName>
    </submittedName>
</protein>
<dbReference type="PANTHER" id="PTHR40265:SF1">
    <property type="entry name" value="GLYOXALASE-LIKE DOMAIN-CONTAINING PROTEIN"/>
    <property type="match status" value="1"/>
</dbReference>
<dbReference type="EMBL" id="CP041636">
    <property type="protein sequence ID" value="QDO98106.1"/>
    <property type="molecule type" value="Genomic_DNA"/>
</dbReference>
<keyword evidence="3" id="KW-1185">Reference proteome</keyword>
<dbReference type="AlphaFoldDB" id="A0A516H2V4"/>
<dbReference type="SUPFAM" id="SSF54593">
    <property type="entry name" value="Glyoxalase/Bleomycin resistance protein/Dihydroxybiphenyl dioxygenase"/>
    <property type="match status" value="1"/>
</dbReference>
<dbReference type="PANTHER" id="PTHR40265">
    <property type="entry name" value="BLL2707 PROTEIN"/>
    <property type="match status" value="1"/>
</dbReference>
<dbReference type="OrthoDB" id="9812467at2"/>
<dbReference type="Proteomes" id="UP000317496">
    <property type="component" value="Chromosome"/>
</dbReference>
<evidence type="ECO:0000313" key="3">
    <source>
        <dbReference type="Proteomes" id="UP000317496"/>
    </source>
</evidence>
<dbReference type="InterPro" id="IPR025870">
    <property type="entry name" value="Glyoxalase-like_dom"/>
</dbReference>
<sequence length="284" mass="30679">MAHHIIGLDHTVHAVTDLEAAKANWQRLGFTLTPRGRHIGWATGNYCIMFLRNYHELLGIAEPGGYTAGVEDLLKAKGPGVHKVVLGIDDARAAVQELKASGLNPSEPQNLKRELELPEGTVLPAFSLVHLPPEATPELSMFLCQHLTPELLRKPEWLLHPNGAQQIVSVIVAADNPPALELPYEALVGAGAAVRTDRMVAVRAAEETVLFVTPDDLDTLFPDIEHPTLPTPYVAGLRFRVHNTEAAAAYFKAAGIDHARSLDGTVLVPASVANGVFLEFSSRA</sequence>
<proteinExistence type="predicted"/>
<feature type="domain" description="VOC" evidence="1">
    <location>
        <begin position="7"/>
        <end position="142"/>
    </location>
</feature>
<dbReference type="Gene3D" id="3.10.180.10">
    <property type="entry name" value="2,3-Dihydroxybiphenyl 1,2-Dioxygenase, domain 1"/>
    <property type="match status" value="1"/>
</dbReference>
<evidence type="ECO:0000259" key="1">
    <source>
        <dbReference type="PROSITE" id="PS51819"/>
    </source>
</evidence>
<dbReference type="InterPro" id="IPR029068">
    <property type="entry name" value="Glyas_Bleomycin-R_OHBP_Dase"/>
</dbReference>
<gene>
    <name evidence="2" type="ORF">FNB15_12860</name>
</gene>
<reference evidence="2 3" key="1">
    <citation type="submission" date="2019-07" db="EMBL/GenBank/DDBJ databases">
        <title>Genome sequencing for Ferrovibrio sp. K5.</title>
        <authorList>
            <person name="Park S.-J."/>
        </authorList>
    </citation>
    <scope>NUCLEOTIDE SEQUENCE [LARGE SCALE GENOMIC DNA]</scope>
    <source>
        <strain evidence="2 3">K5</strain>
    </source>
</reference>
<organism evidence="2 3">
    <name type="scientific">Ferrovibrio terrae</name>
    <dbReference type="NCBI Taxonomy" id="2594003"/>
    <lineage>
        <taxon>Bacteria</taxon>
        <taxon>Pseudomonadati</taxon>
        <taxon>Pseudomonadota</taxon>
        <taxon>Alphaproteobacteria</taxon>
        <taxon>Rhodospirillales</taxon>
        <taxon>Rhodospirillaceae</taxon>
        <taxon>Ferrovibrio</taxon>
    </lineage>
</organism>
<dbReference type="KEGG" id="fer:FNB15_12860"/>
<name>A0A516H2V4_9PROT</name>